<proteinExistence type="predicted"/>
<dbReference type="KEGG" id="ccai:NAS2_0857"/>
<reference evidence="2 3" key="1">
    <citation type="journal article" date="2019" name="ISME J.">
        <title>Isolation and characterization of a thermophilic sulfur- and iron-reducing thaumarchaeote from a terrestrial acidic hot spring.</title>
        <authorList>
            <person name="Kato S."/>
            <person name="Itoh T."/>
            <person name="Yuki M."/>
            <person name="Nagamori M."/>
            <person name="Ohnishi M."/>
            <person name="Uematsu K."/>
            <person name="Suzuki K."/>
            <person name="Takashina T."/>
            <person name="Ohkuma M."/>
        </authorList>
    </citation>
    <scope>NUCLEOTIDE SEQUENCE [LARGE SCALE GENOMIC DNA]</scope>
    <source>
        <strain evidence="2 3">NAS-02</strain>
    </source>
</reference>
<keyword evidence="3" id="KW-1185">Reference proteome</keyword>
<dbReference type="RefSeq" id="WP_174448498.1">
    <property type="nucleotide sequence ID" value="NZ_AP018732.1"/>
</dbReference>
<dbReference type="EMBL" id="AP018732">
    <property type="protein sequence ID" value="BBE42246.1"/>
    <property type="molecule type" value="Genomic_DNA"/>
</dbReference>
<evidence type="ECO:0000313" key="3">
    <source>
        <dbReference type="Proteomes" id="UP000509448"/>
    </source>
</evidence>
<protein>
    <submittedName>
        <fullName evidence="2">Uncharacterized protein</fullName>
    </submittedName>
</protein>
<accession>A0A4P2VCD5</accession>
<keyword evidence="1" id="KW-0812">Transmembrane</keyword>
<dbReference type="GeneID" id="55584668"/>
<dbReference type="Proteomes" id="UP000509448">
    <property type="component" value="Chromosome"/>
</dbReference>
<feature type="transmembrane region" description="Helical" evidence="1">
    <location>
        <begin position="12"/>
        <end position="37"/>
    </location>
</feature>
<gene>
    <name evidence="2" type="ORF">NAS2_0857</name>
</gene>
<sequence length="152" mass="16509">MPEGVRHISYSSAALLLAVAISILSAFSVWVTIIYFYPSPALRDFTLIDMYSMIGLLLSRSSITAEILMGVAMIIYPIGIAAALANIRYRRAFPLALALPIVSSVLWLVGVRELGAVASSYYIAVSSYGPYLMIAAAATVAVSYYLRIKYRG</sequence>
<keyword evidence="1" id="KW-1133">Transmembrane helix</keyword>
<name>A0A4P2VCD5_9ARCH</name>
<keyword evidence="1" id="KW-0472">Membrane</keyword>
<feature type="transmembrane region" description="Helical" evidence="1">
    <location>
        <begin position="92"/>
        <end position="109"/>
    </location>
</feature>
<organism evidence="2 3">
    <name type="scientific">Conexivisphaera calida</name>
    <dbReference type="NCBI Taxonomy" id="1874277"/>
    <lineage>
        <taxon>Archaea</taxon>
        <taxon>Nitrososphaerota</taxon>
        <taxon>Conexivisphaeria</taxon>
        <taxon>Conexivisphaerales</taxon>
        <taxon>Conexivisphaeraceae</taxon>
        <taxon>Conexivisphaera</taxon>
    </lineage>
</organism>
<evidence type="ECO:0000256" key="1">
    <source>
        <dbReference type="SAM" id="Phobius"/>
    </source>
</evidence>
<feature type="transmembrane region" description="Helical" evidence="1">
    <location>
        <begin position="121"/>
        <end position="146"/>
    </location>
</feature>
<evidence type="ECO:0000313" key="2">
    <source>
        <dbReference type="EMBL" id="BBE42246.1"/>
    </source>
</evidence>
<feature type="transmembrane region" description="Helical" evidence="1">
    <location>
        <begin position="57"/>
        <end position="85"/>
    </location>
</feature>
<dbReference type="AlphaFoldDB" id="A0A4P2VCD5"/>